<evidence type="ECO:0000313" key="3">
    <source>
        <dbReference type="EMBL" id="KAK7473473.1"/>
    </source>
</evidence>
<feature type="region of interest" description="Disordered" evidence="1">
    <location>
        <begin position="101"/>
        <end position="120"/>
    </location>
</feature>
<feature type="non-terminal residue" evidence="3">
    <location>
        <position position="1"/>
    </location>
</feature>
<comment type="caution">
    <text evidence="3">The sequence shown here is derived from an EMBL/GenBank/DDBJ whole genome shotgun (WGS) entry which is preliminary data.</text>
</comment>
<proteinExistence type="predicted"/>
<dbReference type="AlphaFoldDB" id="A0ABD0JF64"/>
<name>A0ABD0JF64_9CAEN</name>
<dbReference type="EMBL" id="JACVVK020000469">
    <property type="protein sequence ID" value="KAK7473473.1"/>
    <property type="molecule type" value="Genomic_DNA"/>
</dbReference>
<keyword evidence="4" id="KW-1185">Reference proteome</keyword>
<dbReference type="Proteomes" id="UP001519460">
    <property type="component" value="Unassembled WGS sequence"/>
</dbReference>
<gene>
    <name evidence="3" type="ORF">BaRGS_00035302</name>
</gene>
<organism evidence="3 4">
    <name type="scientific">Batillaria attramentaria</name>
    <dbReference type="NCBI Taxonomy" id="370345"/>
    <lineage>
        <taxon>Eukaryota</taxon>
        <taxon>Metazoa</taxon>
        <taxon>Spiralia</taxon>
        <taxon>Lophotrochozoa</taxon>
        <taxon>Mollusca</taxon>
        <taxon>Gastropoda</taxon>
        <taxon>Caenogastropoda</taxon>
        <taxon>Sorbeoconcha</taxon>
        <taxon>Cerithioidea</taxon>
        <taxon>Batillariidae</taxon>
        <taxon>Batillaria</taxon>
    </lineage>
</organism>
<accession>A0ABD0JF64</accession>
<feature type="signal peptide" evidence="2">
    <location>
        <begin position="1"/>
        <end position="20"/>
    </location>
</feature>
<protein>
    <submittedName>
        <fullName evidence="3">Uncharacterized protein</fullName>
    </submittedName>
</protein>
<keyword evidence="2" id="KW-0732">Signal</keyword>
<feature type="chain" id="PRO_5044798482" evidence="2">
    <location>
        <begin position="21"/>
        <end position="120"/>
    </location>
</feature>
<reference evidence="3 4" key="1">
    <citation type="journal article" date="2023" name="Sci. Data">
        <title>Genome assembly of the Korean intertidal mud-creeper Batillaria attramentaria.</title>
        <authorList>
            <person name="Patra A.K."/>
            <person name="Ho P.T."/>
            <person name="Jun S."/>
            <person name="Lee S.J."/>
            <person name="Kim Y."/>
            <person name="Won Y.J."/>
        </authorList>
    </citation>
    <scope>NUCLEOTIDE SEQUENCE [LARGE SCALE GENOMIC DNA]</scope>
    <source>
        <strain evidence="3">Wonlab-2016</strain>
    </source>
</reference>
<evidence type="ECO:0000313" key="4">
    <source>
        <dbReference type="Proteomes" id="UP001519460"/>
    </source>
</evidence>
<evidence type="ECO:0000256" key="1">
    <source>
        <dbReference type="SAM" id="MobiDB-lite"/>
    </source>
</evidence>
<evidence type="ECO:0000256" key="2">
    <source>
        <dbReference type="SAM" id="SignalP"/>
    </source>
</evidence>
<feature type="region of interest" description="Disordered" evidence="1">
    <location>
        <begin position="33"/>
        <end position="53"/>
    </location>
</feature>
<sequence>FIVALVLIILMVLVVFYCKQQVKRSVGRRGRRRTPVLTMPSGPPCYEDPGHQPPPYHIAMSTRQCEPVSTQQTQLPGCIVDVHTAPDCNTMFPSMLSIGAFSNPPPYSPPRSACNRTRPS</sequence>